<organism evidence="2 3">
    <name type="scientific">Sanghuangporus baumii</name>
    <name type="common">Phellinus baumii</name>
    <dbReference type="NCBI Taxonomy" id="108892"/>
    <lineage>
        <taxon>Eukaryota</taxon>
        <taxon>Fungi</taxon>
        <taxon>Dikarya</taxon>
        <taxon>Basidiomycota</taxon>
        <taxon>Agaricomycotina</taxon>
        <taxon>Agaricomycetes</taxon>
        <taxon>Hymenochaetales</taxon>
        <taxon>Hymenochaetaceae</taxon>
        <taxon>Sanghuangporus</taxon>
    </lineage>
</organism>
<dbReference type="SMART" id="SM00471">
    <property type="entry name" value="HDc"/>
    <property type="match status" value="1"/>
</dbReference>
<dbReference type="PANTHER" id="PTHR33594:SF1">
    <property type="entry name" value="HD_PDEASE DOMAIN-CONTAINING PROTEIN"/>
    <property type="match status" value="1"/>
</dbReference>
<dbReference type="SUPFAM" id="SSF109604">
    <property type="entry name" value="HD-domain/PDEase-like"/>
    <property type="match status" value="2"/>
</dbReference>
<feature type="domain" description="HD/PDEase" evidence="1">
    <location>
        <begin position="36"/>
        <end position="168"/>
    </location>
</feature>
<evidence type="ECO:0000313" key="3">
    <source>
        <dbReference type="Proteomes" id="UP000757232"/>
    </source>
</evidence>
<dbReference type="EMBL" id="LNZH02000145">
    <property type="protein sequence ID" value="OCB89926.1"/>
    <property type="molecule type" value="Genomic_DNA"/>
</dbReference>
<evidence type="ECO:0000313" key="2">
    <source>
        <dbReference type="EMBL" id="OCB89926.1"/>
    </source>
</evidence>
<sequence length="338" mass="37618">MRSSSTNMTVNYPSEAEARVILAAEIFMKQAMATYDPSHDAHHVQRVRRTALAIAKSCVPKPDLLVIELAALLHDVLDKKYVSPQAAIDPCAFLKTFFESVESHVDLLSDGRATLLVKIIENVSWSTEKKLRVQGKITDWHKTCLELHCVQDADRLDAIGAFSIMRCAGYSCTINRPLHVATEDPASGETAVAHFHDKLLKIKDSLKTDLGKKLGHERHNFRHAHLVQTHDLDHPGFKVENLFVAQAHPDLDADRLDAIGAFGIMRCAGYSCTINRPLHVATEDPASGETAVAHFHDKLLKIKDSLKTDLGKKLGHERHNFMLSFLNALNKEYAIVAQ</sequence>
<reference evidence="2" key="1">
    <citation type="submission" date="2016-06" db="EMBL/GenBank/DDBJ databases">
        <title>Draft Genome sequence of the fungus Inonotus baumii.</title>
        <authorList>
            <person name="Zhu H."/>
            <person name="Lin W."/>
        </authorList>
    </citation>
    <scope>NUCLEOTIDE SEQUENCE</scope>
    <source>
        <strain evidence="2">821</strain>
    </source>
</reference>
<keyword evidence="3" id="KW-1185">Reference proteome</keyword>
<dbReference type="OrthoDB" id="16547at2759"/>
<dbReference type="InterPro" id="IPR003607">
    <property type="entry name" value="HD/PDEase_dom"/>
</dbReference>
<comment type="caution">
    <text evidence="2">The sequence shown here is derived from an EMBL/GenBank/DDBJ whole genome shotgun (WGS) entry which is preliminary data.</text>
</comment>
<gene>
    <name evidence="2" type="ORF">A7U60_g2866</name>
</gene>
<dbReference type="AlphaFoldDB" id="A0A9Q5NAJ9"/>
<name>A0A9Q5NAJ9_SANBA</name>
<proteinExistence type="predicted"/>
<evidence type="ECO:0000259" key="1">
    <source>
        <dbReference type="SMART" id="SM00471"/>
    </source>
</evidence>
<dbReference type="PANTHER" id="PTHR33594">
    <property type="entry name" value="SUPERFAMILY HYDROLASE, PUTATIVE (AFU_ORTHOLOGUE AFUA_1G03035)-RELATED"/>
    <property type="match status" value="1"/>
</dbReference>
<dbReference type="Gene3D" id="1.10.3210.50">
    <property type="match status" value="2"/>
</dbReference>
<protein>
    <recommendedName>
        <fullName evidence="1">HD/PDEase domain-containing protein</fullName>
    </recommendedName>
</protein>
<dbReference type="Proteomes" id="UP000757232">
    <property type="component" value="Unassembled WGS sequence"/>
</dbReference>
<dbReference type="CDD" id="cd00077">
    <property type="entry name" value="HDc"/>
    <property type="match status" value="1"/>
</dbReference>
<accession>A0A9Q5NAJ9</accession>